<accession>A0A9W8H9B1</accession>
<name>A0A9W8H9B1_9FUNG</name>
<dbReference type="GO" id="GO:0006606">
    <property type="term" value="P:protein import into nucleus"/>
    <property type="evidence" value="ECO:0007669"/>
    <property type="project" value="TreeGrafter"/>
</dbReference>
<dbReference type="GO" id="GO:0051082">
    <property type="term" value="F:unfolded protein binding"/>
    <property type="evidence" value="ECO:0007669"/>
    <property type="project" value="TreeGrafter"/>
</dbReference>
<comment type="similarity">
    <text evidence="1">Belongs to the nuclear import and ribosome assembly adapter family.</text>
</comment>
<gene>
    <name evidence="4" type="ORF">H4R18_004483</name>
</gene>
<evidence type="ECO:0000259" key="3">
    <source>
        <dbReference type="Pfam" id="PF25567"/>
    </source>
</evidence>
<dbReference type="PANTHER" id="PTHR13347:SF1">
    <property type="entry name" value="HEAT REPEAT-CONTAINING PROTEIN 3"/>
    <property type="match status" value="1"/>
</dbReference>
<feature type="domain" description="SYO1-like TPR repeats" evidence="3">
    <location>
        <begin position="490"/>
        <end position="731"/>
    </location>
</feature>
<dbReference type="Gene3D" id="1.25.10.10">
    <property type="entry name" value="Leucine-rich Repeat Variant"/>
    <property type="match status" value="1"/>
</dbReference>
<dbReference type="AlphaFoldDB" id="A0A9W8H9B1"/>
<feature type="region of interest" description="Disordered" evidence="2">
    <location>
        <begin position="365"/>
        <end position="418"/>
    </location>
</feature>
<dbReference type="CDD" id="cd13394">
    <property type="entry name" value="Syo1_like"/>
    <property type="match status" value="1"/>
</dbReference>
<evidence type="ECO:0000256" key="1">
    <source>
        <dbReference type="ARBA" id="ARBA00049983"/>
    </source>
</evidence>
<dbReference type="EMBL" id="JANBUL010000218">
    <property type="protein sequence ID" value="KAJ2778639.1"/>
    <property type="molecule type" value="Genomic_DNA"/>
</dbReference>
<organism evidence="4 5">
    <name type="scientific">Coemansia javaensis</name>
    <dbReference type="NCBI Taxonomy" id="2761396"/>
    <lineage>
        <taxon>Eukaryota</taxon>
        <taxon>Fungi</taxon>
        <taxon>Fungi incertae sedis</taxon>
        <taxon>Zoopagomycota</taxon>
        <taxon>Kickxellomycotina</taxon>
        <taxon>Kickxellomycetes</taxon>
        <taxon>Kickxellales</taxon>
        <taxon>Kickxellaceae</taxon>
        <taxon>Coemansia</taxon>
    </lineage>
</organism>
<evidence type="ECO:0000313" key="4">
    <source>
        <dbReference type="EMBL" id="KAJ2778639.1"/>
    </source>
</evidence>
<proteinExistence type="inferred from homology"/>
<feature type="compositionally biased region" description="Acidic residues" evidence="2">
    <location>
        <begin position="368"/>
        <end position="417"/>
    </location>
</feature>
<reference evidence="4" key="1">
    <citation type="submission" date="2022-07" db="EMBL/GenBank/DDBJ databases">
        <title>Phylogenomic reconstructions and comparative analyses of Kickxellomycotina fungi.</title>
        <authorList>
            <person name="Reynolds N.K."/>
            <person name="Stajich J.E."/>
            <person name="Barry K."/>
            <person name="Grigoriev I.V."/>
            <person name="Crous P."/>
            <person name="Smith M.E."/>
        </authorList>
    </citation>
    <scope>NUCLEOTIDE SEQUENCE</scope>
    <source>
        <strain evidence="4">NBRC 105414</strain>
    </source>
</reference>
<dbReference type="OrthoDB" id="288703at2759"/>
<protein>
    <recommendedName>
        <fullName evidence="3">SYO1-like TPR repeats domain-containing protein</fullName>
    </recommendedName>
</protein>
<evidence type="ECO:0000313" key="5">
    <source>
        <dbReference type="Proteomes" id="UP001140217"/>
    </source>
</evidence>
<dbReference type="InterPro" id="IPR016024">
    <property type="entry name" value="ARM-type_fold"/>
</dbReference>
<dbReference type="InterPro" id="IPR057990">
    <property type="entry name" value="TPR_SYO1"/>
</dbReference>
<comment type="caution">
    <text evidence="4">The sequence shown here is derived from an EMBL/GenBank/DDBJ whole genome shotgun (WGS) entry which is preliminary data.</text>
</comment>
<dbReference type="GO" id="GO:0042273">
    <property type="term" value="P:ribosomal large subunit biogenesis"/>
    <property type="evidence" value="ECO:0007669"/>
    <property type="project" value="TreeGrafter"/>
</dbReference>
<sequence>MGKAPKRSFKSRANPLGVAVVQGAATAVSSKEEVPVLLKKLGASDANDRVWAAASASNLLMSGDAGVRRMLLAHGVVGALVERLSDSVPDAVVQASGALCSLAAMDQGAAEELSRTNIYAAIQALVPRLAQSIDGVVKQGAEGQRLGADARKIVFLTTDNLLSILRTLCETVPSSLKQINGMALIPFLISFFKVVGRVPVSLVQTAGQFLHTLTDENAPAKRALLGHADSVAVLCRVAMADGFGDAVSDDDATILRVLAGAILINLKELALNQPGADAKLWEDATRAILQTIAKLVSFDTHAAAVRSGELVRAIVAHNVSAMDDGAATAGASVHEQELDRLCVQMDYVQLALELAANIFADDGTSDAADLDLENGDGEDEDDEDEDEDEDDENDSANEDENQEQEEAADGSDVDFDQADMSNVLGDEDAAQKETEEVVRQSILGVFIDAIIPPLLRLAEPTRMSVLSAAAAECAAGEAAGGETAELALTTAEAFVALHERALGCFSNFLLVLEESLQPWFRAHPDRVGEWWGLLIAIAEHLVKAAAPGPADLSAADSRLRSAVLEPATGCMWTLARNVGGAVPATPDQIEGLIHICEAAPTVDLRVKAVGALGNIARRQPGFVDENRRIGQYLLEHVVVKPLEAVARSQDAAIEPIVEALDLLFDVYGDMAYDYDEPVFVRGGFLARLRQLPGPMRKLVKAVDRRKNRGLRDRSDLAAQNLRAFVDYKASERR</sequence>
<dbReference type="InterPro" id="IPR052616">
    <property type="entry name" value="SYO1-like"/>
</dbReference>
<dbReference type="PANTHER" id="PTHR13347">
    <property type="entry name" value="HEAT REPEAT-CONTAINING PROTEIN 3"/>
    <property type="match status" value="1"/>
</dbReference>
<evidence type="ECO:0000256" key="2">
    <source>
        <dbReference type="SAM" id="MobiDB-lite"/>
    </source>
</evidence>
<dbReference type="InterPro" id="IPR011989">
    <property type="entry name" value="ARM-like"/>
</dbReference>
<keyword evidence="5" id="KW-1185">Reference proteome</keyword>
<dbReference type="Proteomes" id="UP001140217">
    <property type="component" value="Unassembled WGS sequence"/>
</dbReference>
<dbReference type="Pfam" id="PF25567">
    <property type="entry name" value="TPR_SYO1"/>
    <property type="match status" value="1"/>
</dbReference>
<dbReference type="SUPFAM" id="SSF48371">
    <property type="entry name" value="ARM repeat"/>
    <property type="match status" value="1"/>
</dbReference>